<comment type="caution">
    <text evidence="9">The sequence shown here is derived from an EMBL/GenBank/DDBJ whole genome shotgun (WGS) entry which is preliminary data.</text>
</comment>
<feature type="chain" id="PRO_5043474111" description="Chitin-binding type-2 domain-containing protein" evidence="7">
    <location>
        <begin position="21"/>
        <end position="878"/>
    </location>
</feature>
<evidence type="ECO:0000256" key="6">
    <source>
        <dbReference type="SAM" id="MobiDB-lite"/>
    </source>
</evidence>
<feature type="region of interest" description="Disordered" evidence="6">
    <location>
        <begin position="786"/>
        <end position="823"/>
    </location>
</feature>
<dbReference type="InterPro" id="IPR036508">
    <property type="entry name" value="Chitin-bd_dom_sf"/>
</dbReference>
<keyword evidence="5" id="KW-0325">Glycoprotein</keyword>
<evidence type="ECO:0000256" key="5">
    <source>
        <dbReference type="ARBA" id="ARBA00023180"/>
    </source>
</evidence>
<feature type="domain" description="Chitin-binding type-2" evidence="8">
    <location>
        <begin position="107"/>
        <end position="165"/>
    </location>
</feature>
<feature type="domain" description="Chitin-binding type-2" evidence="8">
    <location>
        <begin position="311"/>
        <end position="368"/>
    </location>
</feature>
<feature type="compositionally biased region" description="Low complexity" evidence="6">
    <location>
        <begin position="534"/>
        <end position="553"/>
    </location>
</feature>
<keyword evidence="2 7" id="KW-0732">Signal</keyword>
<dbReference type="Gene3D" id="2.170.140.10">
    <property type="entry name" value="Chitin binding domain"/>
    <property type="match status" value="8"/>
</dbReference>
<dbReference type="SMART" id="SM00494">
    <property type="entry name" value="ChtBD2"/>
    <property type="match status" value="10"/>
</dbReference>
<dbReference type="PANTHER" id="PTHR23301">
    <property type="entry name" value="CHITIN BINDING PERITROPHIN-A"/>
    <property type="match status" value="1"/>
</dbReference>
<dbReference type="SUPFAM" id="SSF57625">
    <property type="entry name" value="Invertebrate chitin-binding proteins"/>
    <property type="match status" value="10"/>
</dbReference>
<feature type="domain" description="Chitin-binding type-2" evidence="8">
    <location>
        <begin position="552"/>
        <end position="593"/>
    </location>
</feature>
<dbReference type="GO" id="GO:0008061">
    <property type="term" value="F:chitin binding"/>
    <property type="evidence" value="ECO:0007669"/>
    <property type="project" value="UniProtKB-KW"/>
</dbReference>
<name>A0AAV8YSM6_9CUCU</name>
<evidence type="ECO:0000256" key="4">
    <source>
        <dbReference type="ARBA" id="ARBA00023157"/>
    </source>
</evidence>
<evidence type="ECO:0000313" key="9">
    <source>
        <dbReference type="EMBL" id="KAJ8954026.1"/>
    </source>
</evidence>
<keyword evidence="3" id="KW-0677">Repeat</keyword>
<feature type="compositionally biased region" description="Low complexity" evidence="6">
    <location>
        <begin position="801"/>
        <end position="821"/>
    </location>
</feature>
<evidence type="ECO:0000259" key="8">
    <source>
        <dbReference type="PROSITE" id="PS50940"/>
    </source>
</evidence>
<dbReference type="GO" id="GO:0005576">
    <property type="term" value="C:extracellular region"/>
    <property type="evidence" value="ECO:0007669"/>
    <property type="project" value="InterPro"/>
</dbReference>
<gene>
    <name evidence="9" type="ORF">NQ318_004319</name>
</gene>
<sequence>MRNTVLTFVAATFLATFSHAEDPWTPSPLCPYPSEELTRFPYEYDCTKFWECFEGARYPMTCPEGLEYNEAESRCDDPTIANWQTITYPTFSHETDSTATPSGFTADPLCPYPSEALIFYPNPDNCTQYYECYQGKKFLMNCPAGLYWNVNHNYCDYLENVDCSQNNITLTPATVTPPGTTTTTGPWTPDPICPYPSDAIIFYPNPANCSTYWECYEGNKYLMDCPNDLLWNDLAKTCDYAVNVDCSSYTTVTAYTATTAPTIPTAPTAPPTSTTTTGPTIPTAPTAPPTGSTNATSATTATTKGTTADPGPSCANQADGTFLPNTSDCTKFFECAGGEAIPEQCPGSLLWNNVAKICDYEENLRLMRRIDSNTMRIIPSGSTAAPSCPNPSDDLIFYPNPDNCTQYYECYQGNLYLMSCPGDLYWNVNHDYCDYLENVDCSQNNITSAPTTVTSPETTTTAPWTPDPLCPYPSYVMTFYPNPADCSTYWQCYMGNKFLMTCPYGLVWNNPPLKCDHPENVDCSSYTYPPTVPTDTTSATTATTKGTTADPGPSCANQPDGSLLPNTNDCTKFFECAGGEAIEQQCPGDLFWNNLAHLHLMRRRDGFAMRRTLIIFVVTFLAISSIIPSGSTAAPSCPYPSDDPIFYPNPDNCAQYYECYQGNLYLLNCPGDLYWNINHNYCDYLENVDCSQNNITSAPTTVTSPGTTTTAGPWTPDPICPYPSEVIIFYPNPANCSTYWECYEGNKYLMSCPDGLLWNDLARTCDYAVNVDCSSYTTVTAHTATAAPTTPTTPTLPPTGPTNATSATTTTTKGTTADPGPSCANQPDGSFIPNINDCTKFFECAGGEAIPQACPDGLFWNNVSHICDYEENVKCITS</sequence>
<dbReference type="PROSITE" id="PS50940">
    <property type="entry name" value="CHIT_BIND_II"/>
    <property type="match status" value="10"/>
</dbReference>
<dbReference type="InterPro" id="IPR002557">
    <property type="entry name" value="Chitin-bd_dom"/>
</dbReference>
<keyword evidence="10" id="KW-1185">Reference proteome</keyword>
<evidence type="ECO:0000313" key="10">
    <source>
        <dbReference type="Proteomes" id="UP001162162"/>
    </source>
</evidence>
<dbReference type="PANTHER" id="PTHR23301:SF0">
    <property type="entry name" value="CHITIN-BINDING TYPE-2 DOMAIN-CONTAINING PROTEIN-RELATED"/>
    <property type="match status" value="1"/>
</dbReference>
<dbReference type="Gene3D" id="3.20.20.80">
    <property type="entry name" value="Glycosidases"/>
    <property type="match status" value="2"/>
</dbReference>
<feature type="domain" description="Chitin-binding type-2" evidence="8">
    <location>
        <begin position="385"/>
        <end position="443"/>
    </location>
</feature>
<protein>
    <recommendedName>
        <fullName evidence="8">Chitin-binding type-2 domain-containing protein</fullName>
    </recommendedName>
</protein>
<feature type="signal peptide" evidence="7">
    <location>
        <begin position="1"/>
        <end position="20"/>
    </location>
</feature>
<dbReference type="Proteomes" id="UP001162162">
    <property type="component" value="Unassembled WGS sequence"/>
</dbReference>
<feature type="domain" description="Chitin-binding type-2" evidence="8">
    <location>
        <begin position="634"/>
        <end position="692"/>
    </location>
</feature>
<feature type="region of interest" description="Disordered" evidence="6">
    <location>
        <begin position="534"/>
        <end position="558"/>
    </location>
</feature>
<dbReference type="Pfam" id="PF01607">
    <property type="entry name" value="CBM_14"/>
    <property type="match status" value="10"/>
</dbReference>
<feature type="domain" description="Chitin-binding type-2" evidence="8">
    <location>
        <begin position="820"/>
        <end position="877"/>
    </location>
</feature>
<evidence type="ECO:0000256" key="1">
    <source>
        <dbReference type="ARBA" id="ARBA00022669"/>
    </source>
</evidence>
<dbReference type="InterPro" id="IPR051940">
    <property type="entry name" value="Chitin_bind-dev_reg"/>
</dbReference>
<evidence type="ECO:0000256" key="7">
    <source>
        <dbReference type="SAM" id="SignalP"/>
    </source>
</evidence>
<evidence type="ECO:0000256" key="3">
    <source>
        <dbReference type="ARBA" id="ARBA00022737"/>
    </source>
</evidence>
<accession>A0AAV8YSM6</accession>
<dbReference type="EMBL" id="JAPWTK010000051">
    <property type="protein sequence ID" value="KAJ8954026.1"/>
    <property type="molecule type" value="Genomic_DNA"/>
</dbReference>
<feature type="domain" description="Chitin-binding type-2" evidence="8">
    <location>
        <begin position="190"/>
        <end position="248"/>
    </location>
</feature>
<evidence type="ECO:0000256" key="2">
    <source>
        <dbReference type="ARBA" id="ARBA00022729"/>
    </source>
</evidence>
<organism evidence="9 10">
    <name type="scientific">Aromia moschata</name>
    <dbReference type="NCBI Taxonomy" id="1265417"/>
    <lineage>
        <taxon>Eukaryota</taxon>
        <taxon>Metazoa</taxon>
        <taxon>Ecdysozoa</taxon>
        <taxon>Arthropoda</taxon>
        <taxon>Hexapoda</taxon>
        <taxon>Insecta</taxon>
        <taxon>Pterygota</taxon>
        <taxon>Neoptera</taxon>
        <taxon>Endopterygota</taxon>
        <taxon>Coleoptera</taxon>
        <taxon>Polyphaga</taxon>
        <taxon>Cucujiformia</taxon>
        <taxon>Chrysomeloidea</taxon>
        <taxon>Cerambycidae</taxon>
        <taxon>Cerambycinae</taxon>
        <taxon>Callichromatini</taxon>
        <taxon>Aromia</taxon>
    </lineage>
</organism>
<feature type="domain" description="Chitin-binding type-2" evidence="8">
    <location>
        <begin position="717"/>
        <end position="775"/>
    </location>
</feature>
<feature type="region of interest" description="Disordered" evidence="6">
    <location>
        <begin position="263"/>
        <end position="313"/>
    </location>
</feature>
<feature type="domain" description="Chitin-binding type-2" evidence="8">
    <location>
        <begin position="27"/>
        <end position="76"/>
    </location>
</feature>
<reference evidence="9" key="1">
    <citation type="journal article" date="2023" name="Insect Mol. Biol.">
        <title>Genome sequencing provides insights into the evolution of gene families encoding plant cell wall-degrading enzymes in longhorned beetles.</title>
        <authorList>
            <person name="Shin N.R."/>
            <person name="Okamura Y."/>
            <person name="Kirsch R."/>
            <person name="Pauchet Y."/>
        </authorList>
    </citation>
    <scope>NUCLEOTIDE SEQUENCE</scope>
    <source>
        <strain evidence="9">AMC_N1</strain>
    </source>
</reference>
<feature type="compositionally biased region" description="Low complexity" evidence="6">
    <location>
        <begin position="263"/>
        <end position="312"/>
    </location>
</feature>
<dbReference type="AlphaFoldDB" id="A0AAV8YSM6"/>
<feature type="domain" description="Chitin-binding type-2" evidence="8">
    <location>
        <begin position="467"/>
        <end position="525"/>
    </location>
</feature>
<keyword evidence="4" id="KW-1015">Disulfide bond</keyword>
<keyword evidence="1" id="KW-0147">Chitin-binding</keyword>
<proteinExistence type="predicted"/>